<dbReference type="EMBL" id="QEIN01000139">
    <property type="protein sequence ID" value="RCV55816.1"/>
    <property type="molecule type" value="Genomic_DNA"/>
</dbReference>
<comment type="caution">
    <text evidence="2">The sequence shown here is derived from an EMBL/GenBank/DDBJ whole genome shotgun (WGS) entry which is preliminary data.</text>
</comment>
<dbReference type="Proteomes" id="UP000253318">
    <property type="component" value="Unassembled WGS sequence"/>
</dbReference>
<feature type="region of interest" description="Disordered" evidence="1">
    <location>
        <begin position="64"/>
        <end position="89"/>
    </location>
</feature>
<evidence type="ECO:0000256" key="1">
    <source>
        <dbReference type="SAM" id="MobiDB-lite"/>
    </source>
</evidence>
<keyword evidence="3" id="KW-1185">Reference proteome</keyword>
<evidence type="ECO:0000313" key="2">
    <source>
        <dbReference type="EMBL" id="RCV55816.1"/>
    </source>
</evidence>
<protein>
    <submittedName>
        <fullName evidence="2">Uncharacterized protein</fullName>
    </submittedName>
</protein>
<dbReference type="AlphaFoldDB" id="A0A368T2S9"/>
<accession>A0A368T2S9</accession>
<feature type="compositionally biased region" description="Basic and acidic residues" evidence="1">
    <location>
        <begin position="80"/>
        <end position="89"/>
    </location>
</feature>
<name>A0A368T2S9_9ACTN</name>
<reference evidence="2 3" key="1">
    <citation type="submission" date="2018-04" db="EMBL/GenBank/DDBJ databases">
        <title>Novel actinobacteria from marine sediment.</title>
        <authorList>
            <person name="Ng Z.Y."/>
            <person name="Tan G.Y.A."/>
        </authorList>
    </citation>
    <scope>NUCLEOTIDE SEQUENCE [LARGE SCALE GENOMIC DNA]</scope>
    <source>
        <strain evidence="2 3">TPS81</strain>
    </source>
</reference>
<gene>
    <name evidence="2" type="ORF">DEF24_17425</name>
</gene>
<organism evidence="2 3">
    <name type="scientific">Marinitenerispora sediminis</name>
    <dbReference type="NCBI Taxonomy" id="1931232"/>
    <lineage>
        <taxon>Bacteria</taxon>
        <taxon>Bacillati</taxon>
        <taxon>Actinomycetota</taxon>
        <taxon>Actinomycetes</taxon>
        <taxon>Streptosporangiales</taxon>
        <taxon>Nocardiopsidaceae</taxon>
        <taxon>Marinitenerispora</taxon>
    </lineage>
</organism>
<sequence length="89" mass="9962">MVQSYARHKKKHVRSANGLTLGNYRYLLGGAANWALMEWDLDLAPGSWPRTAAAQEQRIQCARGATASGYEEQPGLGPRWRPEVRDHEG</sequence>
<proteinExistence type="predicted"/>
<evidence type="ECO:0000313" key="3">
    <source>
        <dbReference type="Proteomes" id="UP000253318"/>
    </source>
</evidence>